<evidence type="ECO:0000256" key="1">
    <source>
        <dbReference type="ARBA" id="ARBA00022562"/>
    </source>
</evidence>
<gene>
    <name evidence="6" type="primary">UL6</name>
</gene>
<feature type="compositionally biased region" description="Basic and acidic residues" evidence="5">
    <location>
        <begin position="672"/>
        <end position="682"/>
    </location>
</feature>
<sequence length="724" mass="79574">MIGWIPCMDVKFKKASSRNWTEGSRGCSGGDDTLASPPTRAMAERHPRAARPPARPFDAAPRPPDDGWVQVHPTPTTMLFREALLGELGYTEGQGVYNVVRSSEAVTRQLQAAVFGALLNAAAHRDLEADWRRHVAARRLEPERLVRRYGGAPDGDVAAVAERVYDTWRAALRASLLDFARGLADCFAQGGPGGPVGFSRYIDWLMCLGLVPVMRRPREGEVTQRLEAFLSDHALPRDLATVAGAVERAAPGLRELARAFDSARIADYDRVCLFYHPRRGEWRVRDPAGAQRGECVVLWPPLWTGDRLLFDSPMQRLSREIVACRALREHARVCRLRNAASVKVLVGRKNDGDRGAAGAARAVSRALGEDDASKAGSAASRLVRLIINMKGMRHIGDINDTVRAYLDEAGGHLIDSAAVDPALPGFGRATGRPAAGGADPAAPRQQQLRQAFQTSVVNNINGMLEGYINNLFGTIERLRETNTDLATQLRDRDIELRRARLGALDRQQRAADPGRAPEAEPAGQDDLRTDYDIIDVSKAMDDDTYVANSFQHQYVPSYAQDLERLSRLWEHELLRCFKISRHTNNQGRETAIFYSSGAIALFVAPYFASVLRAPAMGALITGPNGVLGEEELWEAIFKKTRVQTYLTDLAALFVADVRHAARSRPPAPEPADPDRRVRERPRGRSRSPVDAGRPGGRGPEDAWGGRGDHGHLDPRRGGDGGRRP</sequence>
<dbReference type="EMBL" id="AB096160">
    <property type="protein sequence ID" value="BAC58045.1"/>
    <property type="molecule type" value="Genomic_DNA"/>
</dbReference>
<feature type="region of interest" description="Disordered" evidence="5">
    <location>
        <begin position="18"/>
        <end position="66"/>
    </location>
</feature>
<feature type="region of interest" description="Disordered" evidence="5">
    <location>
        <begin position="505"/>
        <end position="527"/>
    </location>
</feature>
<feature type="compositionally biased region" description="Basic and acidic residues" evidence="5">
    <location>
        <begin position="706"/>
        <end position="724"/>
    </location>
</feature>
<organismHost>
    <name type="scientific">Macaca fascicularis</name>
    <name type="common">Crab-eating macaque</name>
    <name type="synonym">Cynomolgus monkey</name>
    <dbReference type="NCBI Taxonomy" id="9541"/>
</organismHost>
<organismHost>
    <name type="scientific">Macaca nemestrina</name>
    <name type="common">Pig-tailed macaque</name>
    <dbReference type="NCBI Taxonomy" id="9545"/>
</organismHost>
<keyword evidence="3" id="KW-0946">Virion</keyword>
<organism evidence="6">
    <name type="scientific">Cercopithecine herpesvirus 1</name>
    <name type="common">CeHV-1</name>
    <name type="synonym">Simian herpes B virus</name>
    <dbReference type="NCBI Taxonomy" id="10325"/>
    <lineage>
        <taxon>Viruses</taxon>
        <taxon>Duplodnaviria</taxon>
        <taxon>Heunggongvirae</taxon>
        <taxon>Peploviricota</taxon>
        <taxon>Herviviricetes</taxon>
        <taxon>Herpesvirales</taxon>
        <taxon>Orthoherpesviridae</taxon>
        <taxon>Alphaherpesvirinae</taxon>
        <taxon>Simplexvirus</taxon>
        <taxon>Simplexvirus macacinealpha1</taxon>
    </lineage>
</organism>
<organismHost>
    <name type="scientific">Homo sapiens</name>
    <name type="common">Human</name>
    <dbReference type="NCBI Taxonomy" id="9606"/>
</organismHost>
<dbReference type="InterPro" id="IPR002660">
    <property type="entry name" value="Herpes_Portal"/>
</dbReference>
<evidence type="ECO:0000256" key="5">
    <source>
        <dbReference type="SAM" id="MobiDB-lite"/>
    </source>
</evidence>
<accession>Q806C3</accession>
<dbReference type="HAMAP" id="MF_04012">
    <property type="entry name" value="HSV_PORTL"/>
    <property type="match status" value="1"/>
</dbReference>
<reference evidence="6" key="1">
    <citation type="journal article" date="2003" name="Arch. Virol.">
        <title>Sequence and genetic arrangement of the UL region of the monkey B virus (Cercopithecine herpesvirus 1) genome and comparison with the UL region of other primate herpesviruses.</title>
        <authorList>
            <person name="Ohsawa K."/>
            <person name="Black D.H."/>
            <person name="Sato H."/>
            <person name="Rogers K."/>
            <person name="Eberle R."/>
        </authorList>
    </citation>
    <scope>NUCLEOTIDE SEQUENCE</scope>
</reference>
<keyword evidence="2" id="KW-1188">Viral release from host cell</keyword>
<proteinExistence type="inferred from homology"/>
<protein>
    <submittedName>
        <fullName evidence="6">Minor capsid protein</fullName>
    </submittedName>
</protein>
<name>Q806C3_CHV1</name>
<evidence type="ECO:0000256" key="3">
    <source>
        <dbReference type="ARBA" id="ARBA00022844"/>
    </source>
</evidence>
<dbReference type="Pfam" id="PF01763">
    <property type="entry name" value="Herpes_UL6"/>
    <property type="match status" value="1"/>
</dbReference>
<keyword evidence="1" id="KW-1048">Host nucleus</keyword>
<feature type="region of interest" description="Disordered" evidence="5">
    <location>
        <begin position="661"/>
        <end position="724"/>
    </location>
</feature>
<dbReference type="GO" id="GO:0044423">
    <property type="term" value="C:virion component"/>
    <property type="evidence" value="ECO:0007669"/>
    <property type="project" value="UniProtKB-KW"/>
</dbReference>
<organismHost>
    <name type="scientific">Macaca leonina</name>
    <name type="common">Northern pig-tailed macaque</name>
    <name type="synonym">Macaca nemestrina leonina</name>
    <dbReference type="NCBI Taxonomy" id="90387"/>
</organismHost>
<dbReference type="GO" id="GO:0051276">
    <property type="term" value="P:chromosome organization"/>
    <property type="evidence" value="ECO:0007669"/>
    <property type="project" value="InterPro"/>
</dbReference>
<evidence type="ECO:0000256" key="2">
    <source>
        <dbReference type="ARBA" id="ARBA00022612"/>
    </source>
</evidence>
<organismHost>
    <name type="scientific">Macaca mulatta</name>
    <name type="common">Rhesus macaque</name>
    <dbReference type="NCBI Taxonomy" id="9544"/>
</organismHost>
<keyword evidence="4" id="KW-0231">Viral genome packaging</keyword>
<evidence type="ECO:0000313" key="6">
    <source>
        <dbReference type="EMBL" id="BAC58045.1"/>
    </source>
</evidence>
<evidence type="ECO:0000256" key="4">
    <source>
        <dbReference type="ARBA" id="ARBA00023219"/>
    </source>
</evidence>